<feature type="compositionally biased region" description="Basic and acidic residues" evidence="1">
    <location>
        <begin position="40"/>
        <end position="50"/>
    </location>
</feature>
<evidence type="ECO:0000313" key="3">
    <source>
        <dbReference type="Proteomes" id="UP000053144"/>
    </source>
</evidence>
<sequence>MAPGQRSIVAGQRKTVRDSDKRRGHQQTVNKLDTVQQRGLEIHGPGKEKTAASGKHPANTSPAKSVDLREGREIAAGPGGEVQLIQAARGTTRPRSTEKKTSVEALEEVLETATTGVRSRSKRRSRSAGHRSNLRQWPAADGGRRRTYLALVAAHSEASGPVSGRVVRRSRRRSRSAVHRTKLRWSPAADGRRRPYVAGDVRKQAALSAVHGEEGLSAAEPAAGDGSGGDGGRLQTEAGGGQQRRLAALVLTVTLI</sequence>
<feature type="region of interest" description="Disordered" evidence="1">
    <location>
        <begin position="111"/>
        <end position="140"/>
    </location>
</feature>
<feature type="compositionally biased region" description="Basic residues" evidence="1">
    <location>
        <begin position="166"/>
        <end position="181"/>
    </location>
</feature>
<protein>
    <submittedName>
        <fullName evidence="2">Uncharacterized protein</fullName>
    </submittedName>
</protein>
<name>A0A0L9UF24_PHAAN</name>
<accession>A0A0L9UF24</accession>
<feature type="region of interest" description="Disordered" evidence="1">
    <location>
        <begin position="1"/>
        <end position="68"/>
    </location>
</feature>
<feature type="region of interest" description="Disordered" evidence="1">
    <location>
        <begin position="159"/>
        <end position="181"/>
    </location>
</feature>
<reference evidence="3" key="1">
    <citation type="journal article" date="2015" name="Proc. Natl. Acad. Sci. U.S.A.">
        <title>Genome sequencing of adzuki bean (Vigna angularis) provides insight into high starch and low fat accumulation and domestication.</title>
        <authorList>
            <person name="Yang K."/>
            <person name="Tian Z."/>
            <person name="Chen C."/>
            <person name="Luo L."/>
            <person name="Zhao B."/>
            <person name="Wang Z."/>
            <person name="Yu L."/>
            <person name="Li Y."/>
            <person name="Sun Y."/>
            <person name="Li W."/>
            <person name="Chen Y."/>
            <person name="Li Y."/>
            <person name="Zhang Y."/>
            <person name="Ai D."/>
            <person name="Zhao J."/>
            <person name="Shang C."/>
            <person name="Ma Y."/>
            <person name="Wu B."/>
            <person name="Wang M."/>
            <person name="Gao L."/>
            <person name="Sun D."/>
            <person name="Zhang P."/>
            <person name="Guo F."/>
            <person name="Wang W."/>
            <person name="Li Y."/>
            <person name="Wang J."/>
            <person name="Varshney R.K."/>
            <person name="Wang J."/>
            <person name="Ling H.Q."/>
            <person name="Wan P."/>
        </authorList>
    </citation>
    <scope>NUCLEOTIDE SEQUENCE</scope>
    <source>
        <strain evidence="3">cv. Jingnong 6</strain>
    </source>
</reference>
<feature type="region of interest" description="Disordered" evidence="1">
    <location>
        <begin position="212"/>
        <end position="242"/>
    </location>
</feature>
<feature type="compositionally biased region" description="Gly residues" evidence="1">
    <location>
        <begin position="225"/>
        <end position="242"/>
    </location>
</feature>
<dbReference type="EMBL" id="CM003374">
    <property type="protein sequence ID" value="KOM41162.1"/>
    <property type="molecule type" value="Genomic_DNA"/>
</dbReference>
<feature type="compositionally biased region" description="Basic residues" evidence="1">
    <location>
        <begin position="119"/>
        <end position="133"/>
    </location>
</feature>
<dbReference type="AlphaFoldDB" id="A0A0L9UF24"/>
<gene>
    <name evidence="2" type="ORF">LR48_Vigan04g136000</name>
</gene>
<dbReference type="Gramene" id="KOM41162">
    <property type="protein sequence ID" value="KOM41162"/>
    <property type="gene ID" value="LR48_Vigan04g136000"/>
</dbReference>
<feature type="compositionally biased region" description="Polar residues" evidence="1">
    <location>
        <begin position="26"/>
        <end position="37"/>
    </location>
</feature>
<evidence type="ECO:0000313" key="2">
    <source>
        <dbReference type="EMBL" id="KOM41162.1"/>
    </source>
</evidence>
<proteinExistence type="predicted"/>
<dbReference type="Proteomes" id="UP000053144">
    <property type="component" value="Chromosome 4"/>
</dbReference>
<organism evidence="2 3">
    <name type="scientific">Phaseolus angularis</name>
    <name type="common">Azuki bean</name>
    <name type="synonym">Vigna angularis</name>
    <dbReference type="NCBI Taxonomy" id="3914"/>
    <lineage>
        <taxon>Eukaryota</taxon>
        <taxon>Viridiplantae</taxon>
        <taxon>Streptophyta</taxon>
        <taxon>Embryophyta</taxon>
        <taxon>Tracheophyta</taxon>
        <taxon>Spermatophyta</taxon>
        <taxon>Magnoliopsida</taxon>
        <taxon>eudicotyledons</taxon>
        <taxon>Gunneridae</taxon>
        <taxon>Pentapetalae</taxon>
        <taxon>rosids</taxon>
        <taxon>fabids</taxon>
        <taxon>Fabales</taxon>
        <taxon>Fabaceae</taxon>
        <taxon>Papilionoideae</taxon>
        <taxon>50 kb inversion clade</taxon>
        <taxon>NPAAA clade</taxon>
        <taxon>indigoferoid/millettioid clade</taxon>
        <taxon>Phaseoleae</taxon>
        <taxon>Vigna</taxon>
    </lineage>
</organism>
<evidence type="ECO:0000256" key="1">
    <source>
        <dbReference type="SAM" id="MobiDB-lite"/>
    </source>
</evidence>